<dbReference type="InterPro" id="IPR009838">
    <property type="entry name" value="T4SS_TraL"/>
</dbReference>
<feature type="transmembrane region" description="Helical" evidence="1">
    <location>
        <begin position="12"/>
        <end position="35"/>
    </location>
</feature>
<dbReference type="GO" id="GO:0019867">
    <property type="term" value="C:outer membrane"/>
    <property type="evidence" value="ECO:0007669"/>
    <property type="project" value="InterPro"/>
</dbReference>
<keyword evidence="1" id="KW-1133">Transmembrane helix</keyword>
<dbReference type="AlphaFoldDB" id="A0A3P3DLD4"/>
<evidence type="ECO:0000313" key="2">
    <source>
        <dbReference type="EMBL" id="RRH74432.1"/>
    </source>
</evidence>
<evidence type="ECO:0008006" key="4">
    <source>
        <dbReference type="Google" id="ProtNLM"/>
    </source>
</evidence>
<organism evidence="2 3">
    <name type="scientific">Falsigemmobacter faecalis</name>
    <dbReference type="NCBI Taxonomy" id="2488730"/>
    <lineage>
        <taxon>Bacteria</taxon>
        <taxon>Pseudomonadati</taxon>
        <taxon>Pseudomonadota</taxon>
        <taxon>Alphaproteobacteria</taxon>
        <taxon>Rhodobacterales</taxon>
        <taxon>Paracoccaceae</taxon>
        <taxon>Falsigemmobacter</taxon>
    </lineage>
</organism>
<dbReference type="OrthoDB" id="9813422at2"/>
<evidence type="ECO:0000313" key="3">
    <source>
        <dbReference type="Proteomes" id="UP000282125"/>
    </source>
</evidence>
<name>A0A3P3DLD4_9RHOB</name>
<accession>A0A3P3DLD4</accession>
<dbReference type="Pfam" id="PF07178">
    <property type="entry name" value="TraL"/>
    <property type="match status" value="1"/>
</dbReference>
<keyword evidence="1" id="KW-0812">Transmembrane</keyword>
<comment type="caution">
    <text evidence="2">The sequence shown here is derived from an EMBL/GenBank/DDBJ whole genome shotgun (WGS) entry which is preliminary data.</text>
</comment>
<protein>
    <recommendedName>
        <fullName evidence="4">Type IV conjugative transfer system protein TraL</fullName>
    </recommendedName>
</protein>
<gene>
    <name evidence="2" type="ORF">EG244_10080</name>
</gene>
<dbReference type="EMBL" id="RRAZ01000013">
    <property type="protein sequence ID" value="RRH74432.1"/>
    <property type="molecule type" value="Genomic_DNA"/>
</dbReference>
<dbReference type="Proteomes" id="UP000282125">
    <property type="component" value="Unassembled WGS sequence"/>
</dbReference>
<evidence type="ECO:0000256" key="1">
    <source>
        <dbReference type="SAM" id="Phobius"/>
    </source>
</evidence>
<reference evidence="2 3" key="1">
    <citation type="submission" date="2018-11" db="EMBL/GenBank/DDBJ databases">
        <title>Gemmobacter sp. nov., YIM 102744-1 draft genome.</title>
        <authorList>
            <person name="Li G."/>
            <person name="Jiang Y."/>
        </authorList>
    </citation>
    <scope>NUCLEOTIDE SEQUENCE [LARGE SCALE GENOMIC DNA]</scope>
    <source>
        <strain evidence="2 3">YIM 102744-1</strain>
    </source>
</reference>
<dbReference type="RefSeq" id="WP_124964891.1">
    <property type="nucleotide sequence ID" value="NZ_RRAZ01000013.1"/>
</dbReference>
<keyword evidence="1" id="KW-0472">Membrane</keyword>
<sequence length="93" mass="10210">MEEHQIPQTLDAPPLALVFNASQLFTFIGFAIVGIVVNHPFIAGGIGLVAGSFLNKYVDKRPDGYLRHLAYFRGIPVMAGKSIPNGIDREFRP</sequence>
<keyword evidence="3" id="KW-1185">Reference proteome</keyword>
<proteinExistence type="predicted"/>